<keyword evidence="3" id="KW-0805">Transcription regulation</keyword>
<organism evidence="6 7">
    <name type="scientific">Clohesyomyces aquaticus</name>
    <dbReference type="NCBI Taxonomy" id="1231657"/>
    <lineage>
        <taxon>Eukaryota</taxon>
        <taxon>Fungi</taxon>
        <taxon>Dikarya</taxon>
        <taxon>Ascomycota</taxon>
        <taxon>Pezizomycotina</taxon>
        <taxon>Dothideomycetes</taxon>
        <taxon>Pleosporomycetidae</taxon>
        <taxon>Pleosporales</taxon>
        <taxon>Lindgomycetaceae</taxon>
        <taxon>Clohesyomyces</taxon>
    </lineage>
</organism>
<comment type="similarity">
    <text evidence="2">Belongs to the Mediator complex subunit 22 family.</text>
</comment>
<keyword evidence="5" id="KW-0539">Nucleus</keyword>
<dbReference type="InterPro" id="IPR009332">
    <property type="entry name" value="Med22"/>
</dbReference>
<dbReference type="OrthoDB" id="203279at2759"/>
<evidence type="ECO:0000256" key="3">
    <source>
        <dbReference type="ARBA" id="ARBA00023015"/>
    </source>
</evidence>
<reference evidence="6 7" key="1">
    <citation type="submission" date="2016-07" db="EMBL/GenBank/DDBJ databases">
        <title>Pervasive Adenine N6-methylation of Active Genes in Fungi.</title>
        <authorList>
            <consortium name="DOE Joint Genome Institute"/>
            <person name="Mondo S.J."/>
            <person name="Dannebaum R.O."/>
            <person name="Kuo R.C."/>
            <person name="Labutti K."/>
            <person name="Haridas S."/>
            <person name="Kuo A."/>
            <person name="Salamov A."/>
            <person name="Ahrendt S.R."/>
            <person name="Lipzen A."/>
            <person name="Sullivan W."/>
            <person name="Andreopoulos W.B."/>
            <person name="Clum A."/>
            <person name="Lindquist E."/>
            <person name="Daum C."/>
            <person name="Ramamoorthy G.K."/>
            <person name="Gryganskyi A."/>
            <person name="Culley D."/>
            <person name="Magnuson J.K."/>
            <person name="James T.Y."/>
            <person name="O'Malley M.A."/>
            <person name="Stajich J.E."/>
            <person name="Spatafora J.W."/>
            <person name="Visel A."/>
            <person name="Grigoriev I.V."/>
        </authorList>
    </citation>
    <scope>NUCLEOTIDE SEQUENCE [LARGE SCALE GENOMIC DNA]</scope>
    <source>
        <strain evidence="6 7">CBS 115471</strain>
    </source>
</reference>
<comment type="caution">
    <text evidence="6">The sequence shown here is derived from an EMBL/GenBank/DDBJ whole genome shotgun (WGS) entry which is preliminary data.</text>
</comment>
<proteinExistence type="inferred from homology"/>
<accession>A0A1Y1ZKG5</accession>
<dbReference type="EMBL" id="MCFA01000069">
    <property type="protein sequence ID" value="ORY10748.1"/>
    <property type="molecule type" value="Genomic_DNA"/>
</dbReference>
<gene>
    <name evidence="6" type="ORF">BCR34DRAFT_340695</name>
</gene>
<dbReference type="AlphaFoldDB" id="A0A1Y1ZKG5"/>
<comment type="subcellular location">
    <subcellularLocation>
        <location evidence="1">Nucleus</location>
    </subcellularLocation>
</comment>
<evidence type="ECO:0000256" key="5">
    <source>
        <dbReference type="ARBA" id="ARBA00023242"/>
    </source>
</evidence>
<evidence type="ECO:0000313" key="7">
    <source>
        <dbReference type="Proteomes" id="UP000193144"/>
    </source>
</evidence>
<evidence type="ECO:0000256" key="1">
    <source>
        <dbReference type="ARBA" id="ARBA00004123"/>
    </source>
</evidence>
<keyword evidence="7" id="KW-1185">Reference proteome</keyword>
<evidence type="ECO:0000256" key="2">
    <source>
        <dbReference type="ARBA" id="ARBA00005942"/>
    </source>
</evidence>
<protein>
    <submittedName>
        <fullName evidence="6">Uncharacterized protein</fullName>
    </submittedName>
</protein>
<evidence type="ECO:0000256" key="4">
    <source>
        <dbReference type="ARBA" id="ARBA00023163"/>
    </source>
</evidence>
<dbReference type="GO" id="GO:0006357">
    <property type="term" value="P:regulation of transcription by RNA polymerase II"/>
    <property type="evidence" value="ECO:0007669"/>
    <property type="project" value="InterPro"/>
</dbReference>
<name>A0A1Y1ZKG5_9PLEO</name>
<dbReference type="Gene3D" id="6.10.280.160">
    <property type="entry name" value="Mediator of RNA polymerase II transcription subunit 22"/>
    <property type="match status" value="1"/>
</dbReference>
<evidence type="ECO:0000313" key="6">
    <source>
        <dbReference type="EMBL" id="ORY10748.1"/>
    </source>
</evidence>
<dbReference type="Pfam" id="PF06179">
    <property type="entry name" value="Med22"/>
    <property type="match status" value="1"/>
</dbReference>
<sequence length="130" mass="13605">MDPTKHNAAALHERVDKICNALIGNYTGITSSLLPPPASENDPKKLDYSSTAQNELALNEDIASLIRAGQDLSSLIRELKELWVFGGLDSLTGDTQTDQARTLKVAAILESIAKGTGAGASAEGKGKTAA</sequence>
<dbReference type="GO" id="GO:0016592">
    <property type="term" value="C:mediator complex"/>
    <property type="evidence" value="ECO:0007669"/>
    <property type="project" value="InterPro"/>
</dbReference>
<keyword evidence="4" id="KW-0804">Transcription</keyword>
<dbReference type="Proteomes" id="UP000193144">
    <property type="component" value="Unassembled WGS sequence"/>
</dbReference>
<dbReference type="GO" id="GO:0003712">
    <property type="term" value="F:transcription coregulator activity"/>
    <property type="evidence" value="ECO:0007669"/>
    <property type="project" value="InterPro"/>
</dbReference>